<sequence>MGGPRDEDAPQLLSITPEIGSLNTKPSTIEIEFNEYVKVENPNKQIIITPRIKKDEMEVATNRNKVIIKLNQELEDSTTYVFNFQKTIKDITEGNPPENLKLVFSTGPEIDSLTFSGNVSYLFQQRDTKLKDILVGLYELSDTTNVLTAPPYYIAQADSIGDFIIENIKSGEYLAYAWHDANNSLKAEEKQEDYSFILDTIRIDKDISGAKFYLTKADLSDFKINRTSNIGNHFDLVLSKYPVEIKIENESLNKELFYSQSDKNIRLYHTSLRNDSTEVKITLTDSVGFKIDTTLYAKFLESERKKDPLEVQTGGKKNFVDKLVAEFKYNKPLQKINYDSLIIKYDTASVIQVQKDWVFFPDSLDRTKLFIVWSVPDSITYESFTLSAADSTFYDIENQTNEKKIENTFRKLKQETLAEEIKVKVNTPELPIIVQIQDKKDEIIAEQYLTETNEAVFKNIDPGIYYIRAIIDRNKNRKWDTSNMLENRYPEPVYYLENPNDNNNRDTTIRGGWVLELNIEPRRSPGLPINEMENIPKKEKNNVDK</sequence>
<dbReference type="Gene3D" id="2.60.40.1220">
    <property type="match status" value="1"/>
</dbReference>
<organism evidence="4 5">
    <name type="scientific">Shivajiella indica</name>
    <dbReference type="NCBI Taxonomy" id="872115"/>
    <lineage>
        <taxon>Bacteria</taxon>
        <taxon>Pseudomonadati</taxon>
        <taxon>Bacteroidota</taxon>
        <taxon>Cytophagia</taxon>
        <taxon>Cytophagales</taxon>
        <taxon>Cyclobacteriaceae</taxon>
        <taxon>Shivajiella</taxon>
    </lineage>
</organism>
<dbReference type="InterPro" id="IPR032812">
    <property type="entry name" value="SbsA_Ig"/>
</dbReference>
<keyword evidence="5" id="KW-1185">Reference proteome</keyword>
<dbReference type="EMBL" id="JBHUIV010000034">
    <property type="protein sequence ID" value="MFD2203854.1"/>
    <property type="molecule type" value="Genomic_DNA"/>
</dbReference>
<dbReference type="InterPro" id="IPR014755">
    <property type="entry name" value="Cu-Rt/internalin_Ig-like"/>
</dbReference>
<name>A0ABW5BEB4_9BACT</name>
<evidence type="ECO:0000313" key="4">
    <source>
        <dbReference type="EMBL" id="MFD2203854.1"/>
    </source>
</evidence>
<feature type="domain" description="SbsA Ig-like" evidence="3">
    <location>
        <begin position="6"/>
        <end position="106"/>
    </location>
</feature>
<evidence type="ECO:0000256" key="2">
    <source>
        <dbReference type="SAM" id="MobiDB-lite"/>
    </source>
</evidence>
<keyword evidence="1" id="KW-0732">Signal</keyword>
<dbReference type="Proteomes" id="UP001597414">
    <property type="component" value="Unassembled WGS sequence"/>
</dbReference>
<comment type="caution">
    <text evidence="4">The sequence shown here is derived from an EMBL/GenBank/DDBJ whole genome shotgun (WGS) entry which is preliminary data.</text>
</comment>
<gene>
    <name evidence="4" type="ORF">ACFSKV_19915</name>
</gene>
<proteinExistence type="predicted"/>
<feature type="compositionally biased region" description="Basic and acidic residues" evidence="2">
    <location>
        <begin position="534"/>
        <end position="545"/>
    </location>
</feature>
<evidence type="ECO:0000259" key="3">
    <source>
        <dbReference type="Pfam" id="PF13205"/>
    </source>
</evidence>
<feature type="region of interest" description="Disordered" evidence="2">
    <location>
        <begin position="525"/>
        <end position="545"/>
    </location>
</feature>
<dbReference type="Pfam" id="PF13205">
    <property type="entry name" value="Big_5"/>
    <property type="match status" value="1"/>
</dbReference>
<evidence type="ECO:0000313" key="5">
    <source>
        <dbReference type="Proteomes" id="UP001597414"/>
    </source>
</evidence>
<reference evidence="5" key="1">
    <citation type="journal article" date="2019" name="Int. J. Syst. Evol. Microbiol.">
        <title>The Global Catalogue of Microorganisms (GCM) 10K type strain sequencing project: providing services to taxonomists for standard genome sequencing and annotation.</title>
        <authorList>
            <consortium name="The Broad Institute Genomics Platform"/>
            <consortium name="The Broad Institute Genome Sequencing Center for Infectious Disease"/>
            <person name="Wu L."/>
            <person name="Ma J."/>
        </authorList>
    </citation>
    <scope>NUCLEOTIDE SEQUENCE [LARGE SCALE GENOMIC DNA]</scope>
    <source>
        <strain evidence="5">KCTC 19812</strain>
    </source>
</reference>
<protein>
    <submittedName>
        <fullName evidence="4">Ig-like domain-containing protein</fullName>
    </submittedName>
</protein>
<evidence type="ECO:0000256" key="1">
    <source>
        <dbReference type="ARBA" id="ARBA00022729"/>
    </source>
</evidence>
<accession>A0ABW5BEB4</accession>